<accession>A0A9P6TH53</accession>
<dbReference type="EMBL" id="MU167211">
    <property type="protein sequence ID" value="KAG0151719.1"/>
    <property type="molecule type" value="Genomic_DNA"/>
</dbReference>
<proteinExistence type="predicted"/>
<name>A0A9P6TH53_9BASI</name>
<keyword evidence="2" id="KW-1185">Reference proteome</keyword>
<evidence type="ECO:0000313" key="2">
    <source>
        <dbReference type="Proteomes" id="UP000886653"/>
    </source>
</evidence>
<evidence type="ECO:0000313" key="1">
    <source>
        <dbReference type="EMBL" id="KAG0151719.1"/>
    </source>
</evidence>
<dbReference type="AlphaFoldDB" id="A0A9P6TH53"/>
<organism evidence="1 2">
    <name type="scientific">Cronartium quercuum f. sp. fusiforme G11</name>
    <dbReference type="NCBI Taxonomy" id="708437"/>
    <lineage>
        <taxon>Eukaryota</taxon>
        <taxon>Fungi</taxon>
        <taxon>Dikarya</taxon>
        <taxon>Basidiomycota</taxon>
        <taxon>Pucciniomycotina</taxon>
        <taxon>Pucciniomycetes</taxon>
        <taxon>Pucciniales</taxon>
        <taxon>Coleosporiaceae</taxon>
        <taxon>Cronartium</taxon>
    </lineage>
</organism>
<dbReference type="Proteomes" id="UP000886653">
    <property type="component" value="Unassembled WGS sequence"/>
</dbReference>
<protein>
    <submittedName>
        <fullName evidence="1">Uncharacterized protein</fullName>
    </submittedName>
</protein>
<gene>
    <name evidence="1" type="ORF">CROQUDRAFT_463088</name>
</gene>
<comment type="caution">
    <text evidence="1">The sequence shown here is derived from an EMBL/GenBank/DDBJ whole genome shotgun (WGS) entry which is preliminary data.</text>
</comment>
<reference evidence="1" key="1">
    <citation type="submission" date="2013-11" db="EMBL/GenBank/DDBJ databases">
        <title>Genome sequence of the fusiform rust pathogen reveals effectors for host alternation and coevolution with pine.</title>
        <authorList>
            <consortium name="DOE Joint Genome Institute"/>
            <person name="Smith K."/>
            <person name="Pendleton A."/>
            <person name="Kubisiak T."/>
            <person name="Anderson C."/>
            <person name="Salamov A."/>
            <person name="Aerts A."/>
            <person name="Riley R."/>
            <person name="Clum A."/>
            <person name="Lindquist E."/>
            <person name="Ence D."/>
            <person name="Campbell M."/>
            <person name="Kronenberg Z."/>
            <person name="Feau N."/>
            <person name="Dhillon B."/>
            <person name="Hamelin R."/>
            <person name="Burleigh J."/>
            <person name="Smith J."/>
            <person name="Yandell M."/>
            <person name="Nelson C."/>
            <person name="Grigoriev I."/>
            <person name="Davis J."/>
        </authorList>
    </citation>
    <scope>NUCLEOTIDE SEQUENCE</scope>
    <source>
        <strain evidence="1">G11</strain>
    </source>
</reference>
<sequence>MYDICDTVQLHCHSHSDSSKSWATPPYTAVLKINVPPLDVFFFVSPAGYYPNPIWTYVEASNQQ</sequence>